<evidence type="ECO:0000259" key="7">
    <source>
        <dbReference type="Pfam" id="PF06398"/>
    </source>
</evidence>
<feature type="transmembrane region" description="Helical" evidence="6">
    <location>
        <begin position="162"/>
        <end position="188"/>
    </location>
</feature>
<feature type="domain" description="TECPR1-like DysF" evidence="7">
    <location>
        <begin position="36"/>
        <end position="351"/>
    </location>
</feature>
<feature type="region of interest" description="Disordered" evidence="5">
    <location>
        <begin position="525"/>
        <end position="598"/>
    </location>
</feature>
<name>A0A067N1X4_BOTB1</name>
<dbReference type="PANTHER" id="PTHR31679">
    <property type="entry name" value="PEROXISOMAL MEMBRANE PROTEIN PEX30-RELATED"/>
    <property type="match status" value="1"/>
</dbReference>
<dbReference type="InParanoid" id="A0A067N1X4"/>
<dbReference type="GO" id="GO:0007031">
    <property type="term" value="P:peroxisome organization"/>
    <property type="evidence" value="ECO:0007669"/>
    <property type="project" value="UniProtKB-ARBA"/>
</dbReference>
<dbReference type="GO" id="GO:0005778">
    <property type="term" value="C:peroxisomal membrane"/>
    <property type="evidence" value="ECO:0007669"/>
    <property type="project" value="TreeGrafter"/>
</dbReference>
<evidence type="ECO:0000256" key="5">
    <source>
        <dbReference type="SAM" id="MobiDB-lite"/>
    </source>
</evidence>
<feature type="compositionally biased region" description="Pro residues" evidence="5">
    <location>
        <begin position="563"/>
        <end position="574"/>
    </location>
</feature>
<protein>
    <recommendedName>
        <fullName evidence="7">TECPR1-like DysF domain-containing protein</fullName>
    </recommendedName>
</protein>
<dbReference type="EMBL" id="KL198016">
    <property type="protein sequence ID" value="KDQ21814.1"/>
    <property type="molecule type" value="Genomic_DNA"/>
</dbReference>
<dbReference type="AlphaFoldDB" id="A0A067N1X4"/>
<dbReference type="Proteomes" id="UP000027195">
    <property type="component" value="Unassembled WGS sequence"/>
</dbReference>
<feature type="compositionally biased region" description="Gly residues" evidence="5">
    <location>
        <begin position="417"/>
        <end position="433"/>
    </location>
</feature>
<reference evidence="9" key="1">
    <citation type="journal article" date="2014" name="Proc. Natl. Acad. Sci. U.S.A.">
        <title>Extensive sampling of basidiomycete genomes demonstrates inadequacy of the white-rot/brown-rot paradigm for wood decay fungi.</title>
        <authorList>
            <person name="Riley R."/>
            <person name="Salamov A.A."/>
            <person name="Brown D.W."/>
            <person name="Nagy L.G."/>
            <person name="Floudas D."/>
            <person name="Held B.W."/>
            <person name="Levasseur A."/>
            <person name="Lombard V."/>
            <person name="Morin E."/>
            <person name="Otillar R."/>
            <person name="Lindquist E.A."/>
            <person name="Sun H."/>
            <person name="LaButti K.M."/>
            <person name="Schmutz J."/>
            <person name="Jabbour D."/>
            <person name="Luo H."/>
            <person name="Baker S.E."/>
            <person name="Pisabarro A.G."/>
            <person name="Walton J.D."/>
            <person name="Blanchette R.A."/>
            <person name="Henrissat B."/>
            <person name="Martin F."/>
            <person name="Cullen D."/>
            <person name="Hibbett D.S."/>
            <person name="Grigoriev I.V."/>
        </authorList>
    </citation>
    <scope>NUCLEOTIDE SEQUENCE [LARGE SCALE GENOMIC DNA]</scope>
    <source>
        <strain evidence="9">FD-172 SS1</strain>
    </source>
</reference>
<organism evidence="8 9">
    <name type="scientific">Botryobasidium botryosum (strain FD-172 SS1)</name>
    <dbReference type="NCBI Taxonomy" id="930990"/>
    <lineage>
        <taxon>Eukaryota</taxon>
        <taxon>Fungi</taxon>
        <taxon>Dikarya</taxon>
        <taxon>Basidiomycota</taxon>
        <taxon>Agaricomycotina</taxon>
        <taxon>Agaricomycetes</taxon>
        <taxon>Cantharellales</taxon>
        <taxon>Botryobasidiaceae</taxon>
        <taxon>Botryobasidium</taxon>
    </lineage>
</organism>
<feature type="region of interest" description="Disordered" evidence="5">
    <location>
        <begin position="401"/>
        <end position="485"/>
    </location>
</feature>
<keyword evidence="2 6" id="KW-0812">Transmembrane</keyword>
<dbReference type="OrthoDB" id="5586090at2759"/>
<dbReference type="InterPro" id="IPR052646">
    <property type="entry name" value="Peroxisomal_PEX28-32"/>
</dbReference>
<evidence type="ECO:0000256" key="1">
    <source>
        <dbReference type="ARBA" id="ARBA00004308"/>
    </source>
</evidence>
<dbReference type="PANTHER" id="PTHR31679:SF2">
    <property type="entry name" value="PEROXISOMAL MEMBRANE PROTEIN PEX30-RELATED"/>
    <property type="match status" value="1"/>
</dbReference>
<feature type="transmembrane region" description="Helical" evidence="6">
    <location>
        <begin position="76"/>
        <end position="98"/>
    </location>
</feature>
<feature type="compositionally biased region" description="Low complexity" evidence="5">
    <location>
        <begin position="16"/>
        <end position="26"/>
    </location>
</feature>
<evidence type="ECO:0000256" key="4">
    <source>
        <dbReference type="ARBA" id="ARBA00023136"/>
    </source>
</evidence>
<keyword evidence="4 6" id="KW-0472">Membrane</keyword>
<sequence>MSASTSSALPPPSPSPSTTSTNATANSTTSNSLLEFLNSVPPPVTRLLVELAPALSWLRWLAQVVSWKSNNSAESWLLLAAWFLLPLVLFVPFLYHAAQWYLPFISRPTSAIQQLPATTEQTLSRALSDVSAIHALLPSVPDFASVADLPTSSLLRAVVITYLPYALTMFLVPTPIVIGALGTAVLVWRAPWVRITHRLIVRNGWMQLNARRTMNFLCGIKPVAPTMSTTTAAPALASQNKTTLSLMKSSSKSASKETLEKSDISPSTSLRFRFTLYENQRWWMGLDWTAALLPNERPSWSSAPPALHPLPPLISFTLPPPVTAYLPAPGKDSLSVKRTATWAWEDAEWGVIARKSKDEPATRLNISPPVQKDSEAPQLGETLLTKGLKRVDTIHSTLRSPARTLKEVSPERKKMGGEGADGGSAGVAGGVGNGTHINGDGAGSGIGSGGTGAGAEHDSNEEDEVTDPEGWIYGDNKWEGGSGRGGMGKYTRYRRWVRIAVLSETVELVPTSEIPAHGLIKDAGAAVPASPGPQPAPGSAPLQNGDLANHSPKKSTIGVKDPSLPPTPTTPAPAPALVTKADVSSTHEKHPHLVSVKDRLKAAVKGGLST</sequence>
<dbReference type="GO" id="GO:0012505">
    <property type="term" value="C:endomembrane system"/>
    <property type="evidence" value="ECO:0007669"/>
    <property type="project" value="UniProtKB-SubCell"/>
</dbReference>
<feature type="region of interest" description="Disordered" evidence="5">
    <location>
        <begin position="1"/>
        <end position="26"/>
    </location>
</feature>
<accession>A0A067N1X4</accession>
<dbReference type="Pfam" id="PF06398">
    <property type="entry name" value="Pex24p"/>
    <property type="match status" value="1"/>
</dbReference>
<feature type="compositionally biased region" description="Gly residues" evidence="5">
    <location>
        <begin position="440"/>
        <end position="453"/>
    </location>
</feature>
<comment type="subcellular location">
    <subcellularLocation>
        <location evidence="1">Endomembrane system</location>
    </subcellularLocation>
</comment>
<proteinExistence type="predicted"/>
<keyword evidence="3 6" id="KW-1133">Transmembrane helix</keyword>
<evidence type="ECO:0000256" key="6">
    <source>
        <dbReference type="SAM" id="Phobius"/>
    </source>
</evidence>
<dbReference type="HOGENOM" id="CLU_025142_0_0_1"/>
<dbReference type="STRING" id="930990.A0A067N1X4"/>
<feature type="compositionally biased region" description="Basic and acidic residues" evidence="5">
    <location>
        <begin position="404"/>
        <end position="416"/>
    </location>
</feature>
<evidence type="ECO:0000256" key="3">
    <source>
        <dbReference type="ARBA" id="ARBA00022989"/>
    </source>
</evidence>
<evidence type="ECO:0000313" key="8">
    <source>
        <dbReference type="EMBL" id="KDQ21814.1"/>
    </source>
</evidence>
<dbReference type="InterPro" id="IPR010482">
    <property type="entry name" value="TECPR1-like_DysF"/>
</dbReference>
<keyword evidence="9" id="KW-1185">Reference proteome</keyword>
<evidence type="ECO:0000313" key="9">
    <source>
        <dbReference type="Proteomes" id="UP000027195"/>
    </source>
</evidence>
<evidence type="ECO:0000256" key="2">
    <source>
        <dbReference type="ARBA" id="ARBA00022692"/>
    </source>
</evidence>
<gene>
    <name evidence="8" type="ORF">BOTBODRAFT_169013</name>
</gene>